<name>A0A4E9FUC4_BRUMA</name>
<dbReference type="Gene3D" id="2.40.50.550">
    <property type="match status" value="1"/>
</dbReference>
<evidence type="ECO:0000313" key="5">
    <source>
        <dbReference type="WBParaSite" id="Bm6393b.1"/>
    </source>
</evidence>
<dbReference type="AlphaFoldDB" id="A0A4E9FUC4"/>
<dbReference type="WBParaSite" id="Bm6393b.1">
    <property type="protein sequence ID" value="Bm6393b.1"/>
    <property type="gene ID" value="WBGene00226654"/>
</dbReference>
<dbReference type="InterPro" id="IPR019734">
    <property type="entry name" value="TPR_rpt"/>
</dbReference>
<keyword evidence="1" id="KW-0802">TPR repeat</keyword>
<feature type="domain" description="Tetratricopeptide repeat protein 5 OB fold" evidence="2">
    <location>
        <begin position="277"/>
        <end position="390"/>
    </location>
</feature>
<dbReference type="Proteomes" id="UP000006672">
    <property type="component" value="Unassembled WGS sequence"/>
</dbReference>
<evidence type="ECO:0000313" key="3">
    <source>
        <dbReference type="EMBL" id="VIO98060.1"/>
    </source>
</evidence>
<keyword evidence="4" id="KW-1185">Reference proteome</keyword>
<proteinExistence type="predicted"/>
<sequence>MDVLEEKIKETERFRDCYYQQFPKSTLEEKKQAVREKVLPLIQDIPLDMNAHSSTSARYNYICGRILNICVDYDANCERYLSRAVKLDPSLSDAWYELGECVRKKEDFTTAMDCFRKSSALNRTGKCLASLAIVLRQIALCTAETEIQHSLQDEAAKLSDEAVKLDPDSDKAWHTLGNSCLMQFFLKYQTNMELMNYGECLKHLKIANVYDPGFLETKGRLETLLSFLKQINSQVQRKGRLSAKKMKHFRSSISNEDFGVYCKKAFKKRSGKIEILRTVLFKELKEGINDDVVICGKVVAIILNTEVIPYTFVGCDKEGSCCAFCIYNASNKFGLVIGDSVAVPEPHIIDVKISSEESGCENFDFRIVRISNPLKMLRNGKLVRMDCMAFCELAADFIH</sequence>
<dbReference type="InterPro" id="IPR038645">
    <property type="entry name" value="TTC5_OB_sf"/>
</dbReference>
<dbReference type="OrthoDB" id="423589at2759"/>
<dbReference type="EMBL" id="CAAKNF010000195">
    <property type="protein sequence ID" value="VIO98060.1"/>
    <property type="molecule type" value="Genomic_DNA"/>
</dbReference>
<gene>
    <name evidence="3 5" type="primary">Bm6393</name>
    <name evidence="3" type="ORF">BM_BM6393</name>
</gene>
<reference evidence="5" key="3">
    <citation type="submission" date="2019-12" db="UniProtKB">
        <authorList>
            <consortium name="WormBaseParasite"/>
        </authorList>
    </citation>
    <scope>IDENTIFICATION</scope>
</reference>
<dbReference type="RefSeq" id="XP_042937520.1">
    <property type="nucleotide sequence ID" value="XM_043081586.1"/>
</dbReference>
<dbReference type="Gene3D" id="1.25.40.10">
    <property type="entry name" value="Tetratricopeptide repeat domain"/>
    <property type="match status" value="1"/>
</dbReference>
<protein>
    <submittedName>
        <fullName evidence="5">Bm6393; TTC5 protein, putative</fullName>
    </submittedName>
</protein>
<dbReference type="InterPro" id="IPR032076">
    <property type="entry name" value="TTC5_OB"/>
</dbReference>
<dbReference type="GeneID" id="6098865"/>
<dbReference type="PROSITE" id="PS50005">
    <property type="entry name" value="TPR"/>
    <property type="match status" value="1"/>
</dbReference>
<feature type="repeat" description="TPR" evidence="1">
    <location>
        <begin position="92"/>
        <end position="125"/>
    </location>
</feature>
<reference evidence="4" key="1">
    <citation type="journal article" date="2007" name="Science">
        <title>Draft genome of the filarial nematode parasite Brugia malayi.</title>
        <authorList>
            <person name="Ghedin E."/>
            <person name="Wang S."/>
            <person name="Spiro D."/>
            <person name="Caler E."/>
            <person name="Zhao Q."/>
            <person name="Crabtree J."/>
            <person name="Allen J.E."/>
            <person name="Delcher A.L."/>
            <person name="Guiliano D.B."/>
            <person name="Miranda-Saavedra D."/>
            <person name="Angiuoli S.V."/>
            <person name="Creasy T."/>
            <person name="Amedeo P."/>
            <person name="Haas B."/>
            <person name="El-Sayed N.M."/>
            <person name="Wortman J.R."/>
            <person name="Feldblyum T."/>
            <person name="Tallon L."/>
            <person name="Schatz M."/>
            <person name="Shumway M."/>
            <person name="Koo H."/>
            <person name="Salzberg S.L."/>
            <person name="Schobel S."/>
            <person name="Pertea M."/>
            <person name="Pop M."/>
            <person name="White O."/>
            <person name="Barton G.J."/>
            <person name="Carlow C.K."/>
            <person name="Crawford M.J."/>
            <person name="Daub J."/>
            <person name="Dimmic M.W."/>
            <person name="Estes C.F."/>
            <person name="Foster J.M."/>
            <person name="Ganatra M."/>
            <person name="Gregory W.F."/>
            <person name="Johnson N.M."/>
            <person name="Jin J."/>
            <person name="Komuniecki R."/>
            <person name="Korf I."/>
            <person name="Kumar S."/>
            <person name="Laney S."/>
            <person name="Li B.W."/>
            <person name="Li W."/>
            <person name="Lindblom T.H."/>
            <person name="Lustigman S."/>
            <person name="Ma D."/>
            <person name="Maina C.V."/>
            <person name="Martin D.M."/>
            <person name="McCarter J.P."/>
            <person name="McReynolds L."/>
            <person name="Mitreva M."/>
            <person name="Nutman T.B."/>
            <person name="Parkinson J."/>
            <person name="Peregrin-Alvarez J.M."/>
            <person name="Poole C."/>
            <person name="Ren Q."/>
            <person name="Saunders L."/>
            <person name="Sluder A.E."/>
            <person name="Smith K."/>
            <person name="Stanke M."/>
            <person name="Unnasch T.R."/>
            <person name="Ware J."/>
            <person name="Wei A.D."/>
            <person name="Weil G."/>
            <person name="Williams D.J."/>
            <person name="Zhang Y."/>
            <person name="Williams S.A."/>
            <person name="Fraser-Liggett C."/>
            <person name="Slatko B."/>
            <person name="Blaxter M.L."/>
            <person name="Scott A.L."/>
        </authorList>
    </citation>
    <scope>NUCLEOTIDE SEQUENCE</scope>
    <source>
        <strain evidence="4">FR3</strain>
    </source>
</reference>
<reference evidence="3" key="2">
    <citation type="submission" date="2019-04" db="EMBL/GenBank/DDBJ databases">
        <authorList>
            <person name="Howe K."/>
            <person name="Paulini M."/>
            <person name="Williams G."/>
        </authorList>
    </citation>
    <scope>NUCLEOTIDE SEQUENCE [LARGE SCALE GENOMIC DNA]</scope>
    <source>
        <strain evidence="3">FR3</strain>
    </source>
</reference>
<accession>A0A4E9FUC4</accession>
<evidence type="ECO:0000259" key="2">
    <source>
        <dbReference type="Pfam" id="PF16669"/>
    </source>
</evidence>
<dbReference type="InterPro" id="IPR011990">
    <property type="entry name" value="TPR-like_helical_dom_sf"/>
</dbReference>
<dbReference type="CTD" id="6098865"/>
<evidence type="ECO:0000313" key="4">
    <source>
        <dbReference type="Proteomes" id="UP000006672"/>
    </source>
</evidence>
<dbReference type="Pfam" id="PF16669">
    <property type="entry name" value="TTC5_OB"/>
    <property type="match status" value="1"/>
</dbReference>
<dbReference type="SUPFAM" id="SSF48452">
    <property type="entry name" value="TPR-like"/>
    <property type="match status" value="1"/>
</dbReference>
<organism evidence="3">
    <name type="scientific">Brugia malayi</name>
    <name type="common">Filarial nematode worm</name>
    <dbReference type="NCBI Taxonomy" id="6279"/>
    <lineage>
        <taxon>Eukaryota</taxon>
        <taxon>Metazoa</taxon>
        <taxon>Ecdysozoa</taxon>
        <taxon>Nematoda</taxon>
        <taxon>Chromadorea</taxon>
        <taxon>Rhabditida</taxon>
        <taxon>Spirurina</taxon>
        <taxon>Spiruromorpha</taxon>
        <taxon>Filarioidea</taxon>
        <taxon>Onchocercidae</taxon>
        <taxon>Brugia</taxon>
    </lineage>
</organism>
<accession>A0A5S6PS87</accession>
<evidence type="ECO:0000256" key="1">
    <source>
        <dbReference type="PROSITE-ProRule" id="PRU00339"/>
    </source>
</evidence>